<dbReference type="EMBL" id="CP036433">
    <property type="protein sequence ID" value="QDU96171.1"/>
    <property type="molecule type" value="Genomic_DNA"/>
</dbReference>
<reference evidence="2 3" key="1">
    <citation type="submission" date="2019-02" db="EMBL/GenBank/DDBJ databases">
        <title>Deep-cultivation of Planctomycetes and their phenomic and genomic characterization uncovers novel biology.</title>
        <authorList>
            <person name="Wiegand S."/>
            <person name="Jogler M."/>
            <person name="Boedeker C."/>
            <person name="Pinto D."/>
            <person name="Vollmers J."/>
            <person name="Rivas-Marin E."/>
            <person name="Kohn T."/>
            <person name="Peeters S.H."/>
            <person name="Heuer A."/>
            <person name="Rast P."/>
            <person name="Oberbeckmann S."/>
            <person name="Bunk B."/>
            <person name="Jeske O."/>
            <person name="Meyerdierks A."/>
            <person name="Storesund J.E."/>
            <person name="Kallscheuer N."/>
            <person name="Luecker S."/>
            <person name="Lage O.M."/>
            <person name="Pohl T."/>
            <person name="Merkel B.J."/>
            <person name="Hornburger P."/>
            <person name="Mueller R.-W."/>
            <person name="Bruemmer F."/>
            <person name="Labrenz M."/>
            <person name="Spormann A.M."/>
            <person name="Op den Camp H."/>
            <person name="Overmann J."/>
            <person name="Amann R."/>
            <person name="Jetten M.S.M."/>
            <person name="Mascher T."/>
            <person name="Medema M.H."/>
            <person name="Devos D.P."/>
            <person name="Kaster A.-K."/>
            <person name="Ovreas L."/>
            <person name="Rohde M."/>
            <person name="Galperin M.Y."/>
            <person name="Jogler C."/>
        </authorList>
    </citation>
    <scope>NUCLEOTIDE SEQUENCE [LARGE SCALE GENOMIC DNA]</scope>
    <source>
        <strain evidence="2 3">Pla85_3_4</strain>
    </source>
</reference>
<accession>A0A518DWF6</accession>
<evidence type="ECO:0000313" key="3">
    <source>
        <dbReference type="Proteomes" id="UP000317648"/>
    </source>
</evidence>
<dbReference type="InterPro" id="IPR013022">
    <property type="entry name" value="Xyl_isomerase-like_TIM-brl"/>
</dbReference>
<dbReference type="RefSeq" id="WP_145054833.1">
    <property type="nucleotide sequence ID" value="NZ_CP036433.1"/>
</dbReference>
<gene>
    <name evidence="2" type="primary">iolI_1</name>
    <name evidence="2" type="ORF">Pla8534_39900</name>
</gene>
<dbReference type="GO" id="GO:0016853">
    <property type="term" value="F:isomerase activity"/>
    <property type="evidence" value="ECO:0007669"/>
    <property type="project" value="UniProtKB-KW"/>
</dbReference>
<evidence type="ECO:0000313" key="2">
    <source>
        <dbReference type="EMBL" id="QDU96171.1"/>
    </source>
</evidence>
<sequence>MSLTLCLNTSTIRPQPLLEKIRLAAEAGFTGVELWLNDVYEYIGRGGEVRDVEQALADYGLMVPCMIAMRQWGEASELEYPLMLEEAKRRMELAARLGSPYLVATPPREACPLDQLAERYGRLLAIGRQVGVKPTFEYISFFHSARSPNDAWQVVQQVGDPDATLILDSFHNWNSLSTLDDLHPIPIERISHYHINDAHPAIPAGEQTDPDRVMPGDGPIDLAAEIALLQEKGYAKTISLELFNRELWEQPPAEVLQTCMTRLRKLTGV</sequence>
<feature type="domain" description="Xylose isomerase-like TIM barrel" evidence="1">
    <location>
        <begin position="21"/>
        <end position="258"/>
    </location>
</feature>
<name>A0A518DWF6_9BACT</name>
<keyword evidence="2" id="KW-0413">Isomerase</keyword>
<dbReference type="PANTHER" id="PTHR12110:SF48">
    <property type="entry name" value="BLL3656 PROTEIN"/>
    <property type="match status" value="1"/>
</dbReference>
<proteinExistence type="predicted"/>
<dbReference type="OrthoDB" id="9814946at2"/>
<organism evidence="2 3">
    <name type="scientific">Lignipirellula cremea</name>
    <dbReference type="NCBI Taxonomy" id="2528010"/>
    <lineage>
        <taxon>Bacteria</taxon>
        <taxon>Pseudomonadati</taxon>
        <taxon>Planctomycetota</taxon>
        <taxon>Planctomycetia</taxon>
        <taxon>Pirellulales</taxon>
        <taxon>Pirellulaceae</taxon>
        <taxon>Lignipirellula</taxon>
    </lineage>
</organism>
<dbReference type="InterPro" id="IPR036237">
    <property type="entry name" value="Xyl_isomerase-like_sf"/>
</dbReference>
<keyword evidence="3" id="KW-1185">Reference proteome</keyword>
<dbReference type="Proteomes" id="UP000317648">
    <property type="component" value="Chromosome"/>
</dbReference>
<evidence type="ECO:0000259" key="1">
    <source>
        <dbReference type="Pfam" id="PF01261"/>
    </source>
</evidence>
<dbReference type="Gene3D" id="3.20.20.150">
    <property type="entry name" value="Divalent-metal-dependent TIM barrel enzymes"/>
    <property type="match status" value="1"/>
</dbReference>
<dbReference type="EC" id="5.3.99.-" evidence="2"/>
<dbReference type="AlphaFoldDB" id="A0A518DWF6"/>
<dbReference type="PANTHER" id="PTHR12110">
    <property type="entry name" value="HYDROXYPYRUVATE ISOMERASE"/>
    <property type="match status" value="1"/>
</dbReference>
<dbReference type="InterPro" id="IPR050312">
    <property type="entry name" value="IolE/XylAMocC-like"/>
</dbReference>
<dbReference type="KEGG" id="lcre:Pla8534_39900"/>
<dbReference type="SUPFAM" id="SSF51658">
    <property type="entry name" value="Xylose isomerase-like"/>
    <property type="match status" value="1"/>
</dbReference>
<dbReference type="Pfam" id="PF01261">
    <property type="entry name" value="AP_endonuc_2"/>
    <property type="match status" value="1"/>
</dbReference>
<protein>
    <submittedName>
        <fullName evidence="2">Inosose isomerase</fullName>
        <ecNumber evidence="2">5.3.99.-</ecNumber>
    </submittedName>
</protein>